<evidence type="ECO:0000256" key="1">
    <source>
        <dbReference type="SAM" id="MobiDB-lite"/>
    </source>
</evidence>
<gene>
    <name evidence="2" type="ORF">BO78DRAFT_435397</name>
</gene>
<protein>
    <submittedName>
        <fullName evidence="2">Uncharacterized protein</fullName>
    </submittedName>
</protein>
<evidence type="ECO:0000313" key="3">
    <source>
        <dbReference type="Proteomes" id="UP000248423"/>
    </source>
</evidence>
<name>A0A319EKV0_ASPSB</name>
<dbReference type="AlphaFoldDB" id="A0A319EKV0"/>
<dbReference type="InterPro" id="IPR027417">
    <property type="entry name" value="P-loop_NTPase"/>
</dbReference>
<reference evidence="2 3" key="1">
    <citation type="submission" date="2018-02" db="EMBL/GenBank/DDBJ databases">
        <title>The genomes of Aspergillus section Nigri reveals drivers in fungal speciation.</title>
        <authorList>
            <consortium name="DOE Joint Genome Institute"/>
            <person name="Vesth T.C."/>
            <person name="Nybo J."/>
            <person name="Theobald S."/>
            <person name="Brandl J."/>
            <person name="Frisvad J.C."/>
            <person name="Nielsen K.F."/>
            <person name="Lyhne E.K."/>
            <person name="Kogle M.E."/>
            <person name="Kuo A."/>
            <person name="Riley R."/>
            <person name="Clum A."/>
            <person name="Nolan M."/>
            <person name="Lipzen A."/>
            <person name="Salamov A."/>
            <person name="Henrissat B."/>
            <person name="Wiebenga A."/>
            <person name="De vries R.P."/>
            <person name="Grigoriev I.V."/>
            <person name="Mortensen U.H."/>
            <person name="Andersen M.R."/>
            <person name="Baker S.E."/>
        </authorList>
    </citation>
    <scope>NUCLEOTIDE SEQUENCE [LARGE SCALE GENOMIC DNA]</scope>
    <source>
        <strain evidence="2 3">CBS 121057</strain>
    </source>
</reference>
<dbReference type="VEuPathDB" id="FungiDB:BO78DRAFT_435397"/>
<dbReference type="EMBL" id="KZ826324">
    <property type="protein sequence ID" value="PYI09961.1"/>
    <property type="molecule type" value="Genomic_DNA"/>
</dbReference>
<dbReference type="SUPFAM" id="SSF52540">
    <property type="entry name" value="P-loop containing nucleoside triphosphate hydrolases"/>
    <property type="match status" value="1"/>
</dbReference>
<evidence type="ECO:0000313" key="2">
    <source>
        <dbReference type="EMBL" id="PYI09961.1"/>
    </source>
</evidence>
<dbReference type="OrthoDB" id="2364732at2759"/>
<sequence length="600" mass="67426">MMQTSGLNPPVLFQPPVTPSDSLSRGHLKPSSPIRHQHRALVLMGSCMWQGVNGFQCPCSSGSCVSGFDETGAAAFISPSINPRTDLVDELIARVNSYHIIRVNGTPASGKTTVMRLLANKLLEDYGQTTPIYVFSGWDSKEVHRAGGWAAYLKQMTGVRGQDWSAYHAYLLLDEAQQSFWNDELWADLFKSIEPWSSPFIVLFMSYGSPNRGCVGIDEQAHIKTPMTFGSGQCISLRPSKDVGDTGLGRMRFWKPVGLLLDENEAIDVVTRYASTSLQPSPSLTPDLKKGFFLTSNGHVGLLTSLIRVLQDVPPTASKILFSQPLKFFRIVRHYPFTRGLPRSNTLQRSAFARVFKAAIACNGISESSLWTESEELKDALLNICRNGWLHAEETDDDTHYIFASQIHRWYCQCLFTQTAPDNDIAYDTPLRLAVDAIKHFQPRRLSDAPRSLAGASSPLEDQYQKEFYRCLFPILDGHVILSPEYVINLGITKGGTIDFLVARKKWGLELLRDRDRLVEHMKRFESGGQYFSMIQSGDMERYIVLDFTSVPPKKPRPEYRDRLYHVVFSQNYRQVEIIDASDLSIVTSFALMENATPVA</sequence>
<dbReference type="STRING" id="1448318.A0A319EKV0"/>
<accession>A0A319EKV0</accession>
<dbReference type="Proteomes" id="UP000248423">
    <property type="component" value="Unassembled WGS sequence"/>
</dbReference>
<feature type="region of interest" description="Disordered" evidence="1">
    <location>
        <begin position="1"/>
        <end position="31"/>
    </location>
</feature>
<keyword evidence="3" id="KW-1185">Reference proteome</keyword>
<organism evidence="2 3">
    <name type="scientific">Aspergillus sclerotiicarbonarius (strain CBS 121057 / IBT 28362)</name>
    <dbReference type="NCBI Taxonomy" id="1448318"/>
    <lineage>
        <taxon>Eukaryota</taxon>
        <taxon>Fungi</taxon>
        <taxon>Dikarya</taxon>
        <taxon>Ascomycota</taxon>
        <taxon>Pezizomycotina</taxon>
        <taxon>Eurotiomycetes</taxon>
        <taxon>Eurotiomycetidae</taxon>
        <taxon>Eurotiales</taxon>
        <taxon>Aspergillaceae</taxon>
        <taxon>Aspergillus</taxon>
        <taxon>Aspergillus subgen. Circumdati</taxon>
    </lineage>
</organism>
<proteinExistence type="predicted"/>